<name>A0A395W5S1_9FIRM</name>
<evidence type="ECO:0000256" key="1">
    <source>
        <dbReference type="ARBA" id="ARBA00001917"/>
    </source>
</evidence>
<dbReference type="RefSeq" id="WP_118325863.1">
    <property type="nucleotide sequence ID" value="NZ_QRYH01000030.1"/>
</dbReference>
<dbReference type="PANTHER" id="PTHR43673:SF2">
    <property type="entry name" value="NITROREDUCTASE"/>
    <property type="match status" value="1"/>
</dbReference>
<dbReference type="CDD" id="cd02150">
    <property type="entry name" value="nitroreductase"/>
    <property type="match status" value="1"/>
</dbReference>
<comment type="cofactor">
    <cofactor evidence="1">
        <name>FMN</name>
        <dbReference type="ChEBI" id="CHEBI:58210"/>
    </cofactor>
</comment>
<evidence type="ECO:0000313" key="8">
    <source>
        <dbReference type="Proteomes" id="UP000265489"/>
    </source>
</evidence>
<feature type="domain" description="Nitroreductase" evidence="6">
    <location>
        <begin position="5"/>
        <end position="58"/>
    </location>
</feature>
<dbReference type="GO" id="GO:0016491">
    <property type="term" value="F:oxidoreductase activity"/>
    <property type="evidence" value="ECO:0007669"/>
    <property type="project" value="UniProtKB-KW"/>
</dbReference>
<keyword evidence="3" id="KW-0285">Flavoprotein</keyword>
<dbReference type="SUPFAM" id="SSF55469">
    <property type="entry name" value="FMN-dependent nitroreductase-like"/>
    <property type="match status" value="1"/>
</dbReference>
<accession>A0A395W5S1</accession>
<protein>
    <submittedName>
        <fullName evidence="7">Nitroreductase family protein</fullName>
    </submittedName>
</protein>
<dbReference type="Pfam" id="PF00881">
    <property type="entry name" value="Nitroreductase"/>
    <property type="match status" value="2"/>
</dbReference>
<dbReference type="PANTHER" id="PTHR43673">
    <property type="entry name" value="NAD(P)H NITROREDUCTASE YDGI-RELATED"/>
    <property type="match status" value="1"/>
</dbReference>
<evidence type="ECO:0000313" key="7">
    <source>
        <dbReference type="EMBL" id="RGU89340.1"/>
    </source>
</evidence>
<evidence type="ECO:0000256" key="5">
    <source>
        <dbReference type="ARBA" id="ARBA00023002"/>
    </source>
</evidence>
<dbReference type="InterPro" id="IPR029479">
    <property type="entry name" value="Nitroreductase"/>
</dbReference>
<comment type="caution">
    <text evidence="7">The sequence shown here is derived from an EMBL/GenBank/DDBJ whole genome shotgun (WGS) entry which is preliminary data.</text>
</comment>
<gene>
    <name evidence="7" type="ORF">DWW32_11675</name>
</gene>
<dbReference type="GeneID" id="66580544"/>
<reference evidence="7 8" key="1">
    <citation type="submission" date="2018-08" db="EMBL/GenBank/DDBJ databases">
        <title>A genome reference for cultivated species of the human gut microbiota.</title>
        <authorList>
            <person name="Zou Y."/>
            <person name="Xue W."/>
            <person name="Luo G."/>
        </authorList>
    </citation>
    <scope>NUCLEOTIDE SEQUENCE [LARGE SCALE GENOMIC DNA]</scope>
    <source>
        <strain evidence="7 8">AF15-20</strain>
    </source>
</reference>
<evidence type="ECO:0000256" key="2">
    <source>
        <dbReference type="ARBA" id="ARBA00007118"/>
    </source>
</evidence>
<keyword evidence="5" id="KW-0560">Oxidoreductase</keyword>
<organism evidence="7 8">
    <name type="scientific">Holdemanella biformis</name>
    <dbReference type="NCBI Taxonomy" id="1735"/>
    <lineage>
        <taxon>Bacteria</taxon>
        <taxon>Bacillati</taxon>
        <taxon>Bacillota</taxon>
        <taxon>Erysipelotrichia</taxon>
        <taxon>Erysipelotrichales</taxon>
        <taxon>Erysipelotrichaceae</taxon>
        <taxon>Holdemanella</taxon>
    </lineage>
</organism>
<dbReference type="Proteomes" id="UP000265489">
    <property type="component" value="Unassembled WGS sequence"/>
</dbReference>
<evidence type="ECO:0000256" key="3">
    <source>
        <dbReference type="ARBA" id="ARBA00022630"/>
    </source>
</evidence>
<dbReference type="EMBL" id="QRYQ01000031">
    <property type="protein sequence ID" value="RGU89340.1"/>
    <property type="molecule type" value="Genomic_DNA"/>
</dbReference>
<feature type="domain" description="Nitroreductase" evidence="6">
    <location>
        <begin position="61"/>
        <end position="145"/>
    </location>
</feature>
<dbReference type="Gene3D" id="3.40.109.10">
    <property type="entry name" value="NADH Oxidase"/>
    <property type="match status" value="1"/>
</dbReference>
<dbReference type="InterPro" id="IPR000415">
    <property type="entry name" value="Nitroreductase-like"/>
</dbReference>
<keyword evidence="4" id="KW-0288">FMN</keyword>
<sequence length="166" mass="19046">MDAIFNRTSVRRYKQKSLKKEEIDLILKAAFSAPSARNSQPWQFIVVQNKDTLKDLSQMTPYASFLKDAAMGMVVCADKNKNDSLDYCQQDLAAATENMLVEAKSLGIGSCWLGVYPNEERYLAINQYFKLPKGIVPMWMISFGYIDQEEVVKDKFDSSKVHYEKY</sequence>
<evidence type="ECO:0000259" key="6">
    <source>
        <dbReference type="Pfam" id="PF00881"/>
    </source>
</evidence>
<proteinExistence type="inferred from homology"/>
<dbReference type="AlphaFoldDB" id="A0A395W5S1"/>
<comment type="similarity">
    <text evidence="2">Belongs to the nitroreductase family.</text>
</comment>
<evidence type="ECO:0000256" key="4">
    <source>
        <dbReference type="ARBA" id="ARBA00022643"/>
    </source>
</evidence>